<keyword evidence="4" id="KW-0106">Calcium</keyword>
<dbReference type="PANTHER" id="PTHR42693">
    <property type="entry name" value="ARYLSULFATASE FAMILY MEMBER"/>
    <property type="match status" value="1"/>
</dbReference>
<evidence type="ECO:0000313" key="6">
    <source>
        <dbReference type="EMBL" id="SVD00086.1"/>
    </source>
</evidence>
<comment type="similarity">
    <text evidence="1">Belongs to the sulfatase family.</text>
</comment>
<dbReference type="EMBL" id="UINC01123553">
    <property type="protein sequence ID" value="SVD00086.1"/>
    <property type="molecule type" value="Genomic_DNA"/>
</dbReference>
<feature type="domain" description="Sulfatase N-terminal" evidence="5">
    <location>
        <begin position="1"/>
        <end position="317"/>
    </location>
</feature>
<evidence type="ECO:0000256" key="1">
    <source>
        <dbReference type="ARBA" id="ARBA00008779"/>
    </source>
</evidence>
<sequence length="318" mass="35744">FILADDLGYSELGSYGQKKIKTPHLDRLATQGMRFTRNYCGNAVCAPSRCVFITGKHPGHAFVRNNGEVKPEGQRPIPKAEQTIAELLRSHGYGTGAFGKWGLGFPGSEGDPINQGFDRFFGYNCQRHAHSYYPNYLWSNLKRVPLNNNPPVPGHASLPRDADPADPRSYDIFKGQDYAPDRINEQALAFLRKNRDKPFFLYYPTVIPHVALHVPDEELAPYLAQKWDDPPFVRAKGYGYTPHFTPRAAYAAMITRMDRYVGRVLDLVNELGLAENTIVVFTSDNGTTHLKAEVDYDFFDSVKPLRGLKGSLYEGGVR</sequence>
<dbReference type="SUPFAM" id="SSF53649">
    <property type="entry name" value="Alkaline phosphatase-like"/>
    <property type="match status" value="1"/>
</dbReference>
<evidence type="ECO:0000256" key="3">
    <source>
        <dbReference type="ARBA" id="ARBA00022801"/>
    </source>
</evidence>
<evidence type="ECO:0000256" key="2">
    <source>
        <dbReference type="ARBA" id="ARBA00022723"/>
    </source>
</evidence>
<keyword evidence="2" id="KW-0479">Metal-binding</keyword>
<dbReference type="PROSITE" id="PS00523">
    <property type="entry name" value="SULFATASE_1"/>
    <property type="match status" value="1"/>
</dbReference>
<dbReference type="Gene3D" id="3.40.720.10">
    <property type="entry name" value="Alkaline Phosphatase, subunit A"/>
    <property type="match status" value="1"/>
</dbReference>
<dbReference type="PANTHER" id="PTHR42693:SF53">
    <property type="entry name" value="ENDO-4-O-SULFATASE"/>
    <property type="match status" value="1"/>
</dbReference>
<name>A0A382RQZ9_9ZZZZ</name>
<keyword evidence="3" id="KW-0378">Hydrolase</keyword>
<organism evidence="6">
    <name type="scientific">marine metagenome</name>
    <dbReference type="NCBI Taxonomy" id="408172"/>
    <lineage>
        <taxon>unclassified sequences</taxon>
        <taxon>metagenomes</taxon>
        <taxon>ecological metagenomes</taxon>
    </lineage>
</organism>
<proteinExistence type="inferred from homology"/>
<dbReference type="InterPro" id="IPR017850">
    <property type="entry name" value="Alkaline_phosphatase_core_sf"/>
</dbReference>
<evidence type="ECO:0000259" key="5">
    <source>
        <dbReference type="Pfam" id="PF00884"/>
    </source>
</evidence>
<reference evidence="6" key="1">
    <citation type="submission" date="2018-05" db="EMBL/GenBank/DDBJ databases">
        <authorList>
            <person name="Lanie J.A."/>
            <person name="Ng W.-L."/>
            <person name="Kazmierczak K.M."/>
            <person name="Andrzejewski T.M."/>
            <person name="Davidsen T.M."/>
            <person name="Wayne K.J."/>
            <person name="Tettelin H."/>
            <person name="Glass J.I."/>
            <person name="Rusch D."/>
            <person name="Podicherti R."/>
            <person name="Tsui H.-C.T."/>
            <person name="Winkler M.E."/>
        </authorList>
    </citation>
    <scope>NUCLEOTIDE SEQUENCE</scope>
</reference>
<dbReference type="GO" id="GO:0004065">
    <property type="term" value="F:arylsulfatase activity"/>
    <property type="evidence" value="ECO:0007669"/>
    <property type="project" value="TreeGrafter"/>
</dbReference>
<accession>A0A382RQZ9</accession>
<dbReference type="Pfam" id="PF00884">
    <property type="entry name" value="Sulfatase"/>
    <property type="match status" value="1"/>
</dbReference>
<dbReference type="InterPro" id="IPR000917">
    <property type="entry name" value="Sulfatase_N"/>
</dbReference>
<dbReference type="InterPro" id="IPR050738">
    <property type="entry name" value="Sulfatase"/>
</dbReference>
<dbReference type="GO" id="GO:0046872">
    <property type="term" value="F:metal ion binding"/>
    <property type="evidence" value="ECO:0007669"/>
    <property type="project" value="UniProtKB-KW"/>
</dbReference>
<protein>
    <recommendedName>
        <fullName evidence="5">Sulfatase N-terminal domain-containing protein</fullName>
    </recommendedName>
</protein>
<evidence type="ECO:0000256" key="4">
    <source>
        <dbReference type="ARBA" id="ARBA00022837"/>
    </source>
</evidence>
<gene>
    <name evidence="6" type="ORF">METZ01_LOCUS352940</name>
</gene>
<feature type="non-terminal residue" evidence="6">
    <location>
        <position position="1"/>
    </location>
</feature>
<feature type="non-terminal residue" evidence="6">
    <location>
        <position position="318"/>
    </location>
</feature>
<dbReference type="InterPro" id="IPR024607">
    <property type="entry name" value="Sulfatase_CS"/>
</dbReference>
<dbReference type="AlphaFoldDB" id="A0A382RQZ9"/>